<dbReference type="EMBL" id="CAMKVN010018799">
    <property type="protein sequence ID" value="CAI2198495.1"/>
    <property type="molecule type" value="Genomic_DNA"/>
</dbReference>
<name>A0A9W4TAJ1_9GLOM</name>
<protein>
    <submittedName>
        <fullName evidence="1">12509_t:CDS:1</fullName>
    </submittedName>
</protein>
<accession>A0A9W4TAJ1</accession>
<dbReference type="AlphaFoldDB" id="A0A9W4TAJ1"/>
<evidence type="ECO:0000313" key="2">
    <source>
        <dbReference type="Proteomes" id="UP001153678"/>
    </source>
</evidence>
<reference evidence="1" key="1">
    <citation type="submission" date="2022-08" db="EMBL/GenBank/DDBJ databases">
        <authorList>
            <person name="Kallberg Y."/>
            <person name="Tangrot J."/>
            <person name="Rosling A."/>
        </authorList>
    </citation>
    <scope>NUCLEOTIDE SEQUENCE</scope>
    <source>
        <strain evidence="1">Wild A</strain>
    </source>
</reference>
<evidence type="ECO:0000313" key="1">
    <source>
        <dbReference type="EMBL" id="CAI2198495.1"/>
    </source>
</evidence>
<keyword evidence="2" id="KW-1185">Reference proteome</keyword>
<feature type="non-terminal residue" evidence="1">
    <location>
        <position position="116"/>
    </location>
</feature>
<proteinExistence type="predicted"/>
<gene>
    <name evidence="1" type="ORF">FWILDA_LOCUS18601</name>
</gene>
<feature type="non-terminal residue" evidence="1">
    <location>
        <position position="1"/>
    </location>
</feature>
<dbReference type="Proteomes" id="UP001153678">
    <property type="component" value="Unassembled WGS sequence"/>
</dbReference>
<sequence length="116" mass="12954">SEGGDTESVCCIWQEDGSQNFITHIPPGQSDDRDYYCYHCPFFDSLKQYGVDIRNGIATYHTVDYTTTYWVDFGVEPGDTGDYTATNRGGYNSDACFSLKGWLGSSISIDELSLED</sequence>
<comment type="caution">
    <text evidence="1">The sequence shown here is derived from an EMBL/GenBank/DDBJ whole genome shotgun (WGS) entry which is preliminary data.</text>
</comment>
<organism evidence="1 2">
    <name type="scientific">Funneliformis geosporum</name>
    <dbReference type="NCBI Taxonomy" id="1117311"/>
    <lineage>
        <taxon>Eukaryota</taxon>
        <taxon>Fungi</taxon>
        <taxon>Fungi incertae sedis</taxon>
        <taxon>Mucoromycota</taxon>
        <taxon>Glomeromycotina</taxon>
        <taxon>Glomeromycetes</taxon>
        <taxon>Glomerales</taxon>
        <taxon>Glomeraceae</taxon>
        <taxon>Funneliformis</taxon>
    </lineage>
</organism>